<comment type="caution">
    <text evidence="2">The sequence shown here is derived from an EMBL/GenBank/DDBJ whole genome shotgun (WGS) entry which is preliminary data.</text>
</comment>
<organism evidence="2 3">
    <name type="scientific">Mycena metata</name>
    <dbReference type="NCBI Taxonomy" id="1033252"/>
    <lineage>
        <taxon>Eukaryota</taxon>
        <taxon>Fungi</taxon>
        <taxon>Dikarya</taxon>
        <taxon>Basidiomycota</taxon>
        <taxon>Agaricomycotina</taxon>
        <taxon>Agaricomycetes</taxon>
        <taxon>Agaricomycetidae</taxon>
        <taxon>Agaricales</taxon>
        <taxon>Marasmiineae</taxon>
        <taxon>Mycenaceae</taxon>
        <taxon>Mycena</taxon>
    </lineage>
</organism>
<evidence type="ECO:0000256" key="1">
    <source>
        <dbReference type="SAM" id="SignalP"/>
    </source>
</evidence>
<evidence type="ECO:0008006" key="4">
    <source>
        <dbReference type="Google" id="ProtNLM"/>
    </source>
</evidence>
<name>A0AAD7M8H9_9AGAR</name>
<evidence type="ECO:0000313" key="2">
    <source>
        <dbReference type="EMBL" id="KAJ7705633.1"/>
    </source>
</evidence>
<evidence type="ECO:0000313" key="3">
    <source>
        <dbReference type="Proteomes" id="UP001215598"/>
    </source>
</evidence>
<feature type="signal peptide" evidence="1">
    <location>
        <begin position="1"/>
        <end position="20"/>
    </location>
</feature>
<proteinExistence type="predicted"/>
<accession>A0AAD7M8H9</accession>
<dbReference type="AlphaFoldDB" id="A0AAD7M8H9"/>
<reference evidence="2" key="1">
    <citation type="submission" date="2023-03" db="EMBL/GenBank/DDBJ databases">
        <title>Massive genome expansion in bonnet fungi (Mycena s.s.) driven by repeated elements and novel gene families across ecological guilds.</title>
        <authorList>
            <consortium name="Lawrence Berkeley National Laboratory"/>
            <person name="Harder C.B."/>
            <person name="Miyauchi S."/>
            <person name="Viragh M."/>
            <person name="Kuo A."/>
            <person name="Thoen E."/>
            <person name="Andreopoulos B."/>
            <person name="Lu D."/>
            <person name="Skrede I."/>
            <person name="Drula E."/>
            <person name="Henrissat B."/>
            <person name="Morin E."/>
            <person name="Kohler A."/>
            <person name="Barry K."/>
            <person name="LaButti K."/>
            <person name="Morin E."/>
            <person name="Salamov A."/>
            <person name="Lipzen A."/>
            <person name="Mereny Z."/>
            <person name="Hegedus B."/>
            <person name="Baldrian P."/>
            <person name="Stursova M."/>
            <person name="Weitz H."/>
            <person name="Taylor A."/>
            <person name="Grigoriev I.V."/>
            <person name="Nagy L.G."/>
            <person name="Martin F."/>
            <person name="Kauserud H."/>
        </authorList>
    </citation>
    <scope>NUCLEOTIDE SEQUENCE</scope>
    <source>
        <strain evidence="2">CBHHK182m</strain>
    </source>
</reference>
<keyword evidence="3" id="KW-1185">Reference proteome</keyword>
<dbReference type="Proteomes" id="UP001215598">
    <property type="component" value="Unassembled WGS sequence"/>
</dbReference>
<feature type="chain" id="PRO_5041939520" description="Secreted protein" evidence="1">
    <location>
        <begin position="21"/>
        <end position="139"/>
    </location>
</feature>
<sequence>MVKNSPLACIFLMLQGVLCAQPLFVVLLDVLHPVGSDGQEQPTGSHLPHLQGLFCHPVNSQEQPAASYRLYGTRIMEHFKPTSTVVILSSSGHNMFKPHCSGRREQGPFPPSATCSGTDSNVVSSSIENFEMSKSSAMF</sequence>
<dbReference type="EMBL" id="JARKIB010000472">
    <property type="protein sequence ID" value="KAJ7705633.1"/>
    <property type="molecule type" value="Genomic_DNA"/>
</dbReference>
<keyword evidence="1" id="KW-0732">Signal</keyword>
<protein>
    <recommendedName>
        <fullName evidence="4">Secreted protein</fullName>
    </recommendedName>
</protein>
<gene>
    <name evidence="2" type="ORF">B0H16DRAFT_1482298</name>
</gene>